<name>A0A5C7AUG6_9BACT</name>
<evidence type="ECO:0008006" key="3">
    <source>
        <dbReference type="Google" id="ProtNLM"/>
    </source>
</evidence>
<dbReference type="OrthoDB" id="826659at2"/>
<dbReference type="EMBL" id="VORW01000006">
    <property type="protein sequence ID" value="TXE11279.1"/>
    <property type="molecule type" value="Genomic_DNA"/>
</dbReference>
<gene>
    <name evidence="1" type="ORF">ESV85_11720</name>
</gene>
<comment type="caution">
    <text evidence="1">The sequence shown here is derived from an EMBL/GenBank/DDBJ whole genome shotgun (WGS) entry which is preliminary data.</text>
</comment>
<protein>
    <recommendedName>
        <fullName evidence="3">Lipocalin-like domain-containing protein</fullName>
    </recommendedName>
</protein>
<evidence type="ECO:0000313" key="1">
    <source>
        <dbReference type="EMBL" id="TXE11279.1"/>
    </source>
</evidence>
<proteinExistence type="predicted"/>
<sequence length="122" mass="13526">MNTPADVINIVNKGTWKITYYYDTDHEETSSFNGYNFTFGANNALTATNGTNNYTGTWSVTDSNSNDDSQSDLDFNIAFSSPAQFEELTDDWEIIEKTTTVIKLKDVSGGNGGTDYLTFTKN</sequence>
<dbReference type="Proteomes" id="UP000321935">
    <property type="component" value="Unassembled WGS sequence"/>
</dbReference>
<evidence type="ECO:0000313" key="2">
    <source>
        <dbReference type="Proteomes" id="UP000321935"/>
    </source>
</evidence>
<dbReference type="AlphaFoldDB" id="A0A5C7AUG6"/>
<organism evidence="1 2">
    <name type="scientific">Algoriphagus aquimarinus</name>
    <dbReference type="NCBI Taxonomy" id="237018"/>
    <lineage>
        <taxon>Bacteria</taxon>
        <taxon>Pseudomonadati</taxon>
        <taxon>Bacteroidota</taxon>
        <taxon>Cytophagia</taxon>
        <taxon>Cytophagales</taxon>
        <taxon>Cyclobacteriaceae</taxon>
        <taxon>Algoriphagus</taxon>
    </lineage>
</organism>
<reference evidence="1 2" key="1">
    <citation type="submission" date="2019-08" db="EMBL/GenBank/DDBJ databases">
        <title>Genomes sequence of Algoriphagus aquimarinus ACAM450.</title>
        <authorList>
            <person name="Bowman J.P."/>
        </authorList>
    </citation>
    <scope>NUCLEOTIDE SEQUENCE [LARGE SCALE GENOMIC DNA]</scope>
    <source>
        <strain evidence="1 2">ACAM 450</strain>
    </source>
</reference>
<accession>A0A5C7AUG6</accession>